<dbReference type="AlphaFoldDB" id="A0A4R3ISG9"/>
<gene>
    <name evidence="2" type="ORF">EDD52_1343</name>
</gene>
<dbReference type="RefSeq" id="WP_132248761.1">
    <property type="nucleotide sequence ID" value="NZ_SLZU01000034.1"/>
</dbReference>
<accession>A0A4R3ISG9</accession>
<evidence type="ECO:0000313" key="3">
    <source>
        <dbReference type="Proteomes" id="UP000295696"/>
    </source>
</evidence>
<dbReference type="Proteomes" id="UP000295696">
    <property type="component" value="Unassembled WGS sequence"/>
</dbReference>
<dbReference type="OrthoDB" id="7875532at2"/>
<feature type="chain" id="PRO_5020736903" evidence="1">
    <location>
        <begin position="22"/>
        <end position="75"/>
    </location>
</feature>
<protein>
    <submittedName>
        <fullName evidence="2">Uncharacterized protein</fullName>
    </submittedName>
</protein>
<reference evidence="2 3" key="1">
    <citation type="submission" date="2019-03" db="EMBL/GenBank/DDBJ databases">
        <title>Genomic Encyclopedia of Type Strains, Phase IV (KMG-IV): sequencing the most valuable type-strain genomes for metagenomic binning, comparative biology and taxonomic classification.</title>
        <authorList>
            <person name="Goeker M."/>
        </authorList>
    </citation>
    <scope>NUCLEOTIDE SEQUENCE [LARGE SCALE GENOMIC DNA]</scope>
    <source>
        <strain evidence="2 3">DSM 104836</strain>
    </source>
</reference>
<dbReference type="EMBL" id="SLZU01000034">
    <property type="protein sequence ID" value="TCS53960.1"/>
    <property type="molecule type" value="Genomic_DNA"/>
</dbReference>
<proteinExistence type="predicted"/>
<feature type="signal peptide" evidence="1">
    <location>
        <begin position="1"/>
        <end position="21"/>
    </location>
</feature>
<organism evidence="2 3">
    <name type="scientific">Primorskyibacter sedentarius</name>
    <dbReference type="NCBI Taxonomy" id="745311"/>
    <lineage>
        <taxon>Bacteria</taxon>
        <taxon>Pseudomonadati</taxon>
        <taxon>Pseudomonadota</taxon>
        <taxon>Alphaproteobacteria</taxon>
        <taxon>Rhodobacterales</taxon>
        <taxon>Roseobacteraceae</taxon>
        <taxon>Primorskyibacter</taxon>
    </lineage>
</organism>
<evidence type="ECO:0000313" key="2">
    <source>
        <dbReference type="EMBL" id="TCS53960.1"/>
    </source>
</evidence>
<sequence>MNRFIAIAAVAAATLAGAANAATSTDLHEIKSYAPSVDVSTLDDATVNAAVQAIHGSGSESEKTSTVRAILLNAN</sequence>
<evidence type="ECO:0000256" key="1">
    <source>
        <dbReference type="SAM" id="SignalP"/>
    </source>
</evidence>
<comment type="caution">
    <text evidence="2">The sequence shown here is derived from an EMBL/GenBank/DDBJ whole genome shotgun (WGS) entry which is preliminary data.</text>
</comment>
<name>A0A4R3ISG9_9RHOB</name>
<keyword evidence="3" id="KW-1185">Reference proteome</keyword>
<keyword evidence="1" id="KW-0732">Signal</keyword>